<dbReference type="InterPro" id="IPR011644">
    <property type="entry name" value="Heme_NO-bd"/>
</dbReference>
<proteinExistence type="predicted"/>
<dbReference type="SUPFAM" id="SSF111126">
    <property type="entry name" value="Ligand-binding domain in the NO signalling and Golgi transport"/>
    <property type="match status" value="1"/>
</dbReference>
<dbReference type="InterPro" id="IPR024096">
    <property type="entry name" value="NO_sig/Golgi_transp_ligand-bd"/>
</dbReference>
<dbReference type="Proteomes" id="UP001589628">
    <property type="component" value="Unassembled WGS sequence"/>
</dbReference>
<dbReference type="RefSeq" id="WP_027314030.1">
    <property type="nucleotide sequence ID" value="NZ_JBHLZN010000004.1"/>
</dbReference>
<feature type="domain" description="Heme NO-binding" evidence="1">
    <location>
        <begin position="2"/>
        <end position="158"/>
    </location>
</feature>
<accession>A0ABV5ZDR4</accession>
<dbReference type="Gene3D" id="3.90.1520.10">
    <property type="entry name" value="H-NOX domain"/>
    <property type="match status" value="1"/>
</dbReference>
<reference evidence="2 3" key="1">
    <citation type="submission" date="2024-09" db="EMBL/GenBank/DDBJ databases">
        <authorList>
            <person name="Sun Q."/>
            <person name="Mori K."/>
        </authorList>
    </citation>
    <scope>NUCLEOTIDE SEQUENCE [LARGE SCALE GENOMIC DNA]</scope>
    <source>
        <strain evidence="2 3">ATCC 51285</strain>
    </source>
</reference>
<dbReference type="InterPro" id="IPR038158">
    <property type="entry name" value="H-NOX_domain_sf"/>
</dbReference>
<dbReference type="EMBL" id="JBHLZN010000004">
    <property type="protein sequence ID" value="MFB9887417.1"/>
    <property type="molecule type" value="Genomic_DNA"/>
</dbReference>
<evidence type="ECO:0000259" key="1">
    <source>
        <dbReference type="Pfam" id="PF07700"/>
    </source>
</evidence>
<gene>
    <name evidence="2" type="ORF">ACFFLH_13430</name>
</gene>
<comment type="caution">
    <text evidence="2">The sequence shown here is derived from an EMBL/GenBank/DDBJ whole genome shotgun (WGS) entry which is preliminary data.</text>
</comment>
<protein>
    <submittedName>
        <fullName evidence="2">Heme NO-binding domain-containing protein</fullName>
    </submittedName>
</protein>
<evidence type="ECO:0000313" key="3">
    <source>
        <dbReference type="Proteomes" id="UP001589628"/>
    </source>
</evidence>
<sequence length="177" mass="19943">MKGILFNALEEMVIAYAGIPLWNQLLSDTPLQQEGIYTAGGDYPAADLTALLQQLAPTLGLAEEDLQQQFGAFLFEFLSQRYPDFLHRYQDLADCLTCLDRLYEQINRRYSHAGLPTFQLQPASDHFTLALQVSAPQAQICQGLLKQAASHFQTPLQLQLSPAADQYFAFAMRFQHD</sequence>
<dbReference type="Pfam" id="PF07700">
    <property type="entry name" value="HNOB"/>
    <property type="match status" value="1"/>
</dbReference>
<evidence type="ECO:0000313" key="2">
    <source>
        <dbReference type="EMBL" id="MFB9887417.1"/>
    </source>
</evidence>
<keyword evidence="3" id="KW-1185">Reference proteome</keyword>
<organism evidence="2 3">
    <name type="scientific">Balneatrix alpica</name>
    <dbReference type="NCBI Taxonomy" id="75684"/>
    <lineage>
        <taxon>Bacteria</taxon>
        <taxon>Pseudomonadati</taxon>
        <taxon>Pseudomonadota</taxon>
        <taxon>Gammaproteobacteria</taxon>
        <taxon>Oceanospirillales</taxon>
        <taxon>Balneatrichaceae</taxon>
        <taxon>Balneatrix</taxon>
    </lineage>
</organism>
<name>A0ABV5ZDR4_9GAMM</name>